<dbReference type="PANTHER" id="PTHR13238:SF0">
    <property type="entry name" value="CILIA- AND FLAGELLA-ASSOCIATED PROTEIN 298"/>
    <property type="match status" value="1"/>
</dbReference>
<evidence type="ECO:0000256" key="2">
    <source>
        <dbReference type="SAM" id="MobiDB-lite"/>
    </source>
</evidence>
<gene>
    <name evidence="3" type="ORF">BVRB_037100</name>
</gene>
<feature type="non-terminal residue" evidence="3">
    <location>
        <position position="1"/>
    </location>
</feature>
<evidence type="ECO:0000313" key="4">
    <source>
        <dbReference type="Proteomes" id="UP000035740"/>
    </source>
</evidence>
<comment type="similarity">
    <text evidence="1">Belongs to the CFAP298 family.</text>
</comment>
<dbReference type="InterPro" id="IPR021298">
    <property type="entry name" value="CFAP298"/>
</dbReference>
<accession>A0A0J7YQA4</accession>
<proteinExistence type="inferred from homology"/>
<organism evidence="3 4">
    <name type="scientific">Beta vulgaris subsp. vulgaris</name>
    <name type="common">Beet</name>
    <dbReference type="NCBI Taxonomy" id="3555"/>
    <lineage>
        <taxon>Eukaryota</taxon>
        <taxon>Viridiplantae</taxon>
        <taxon>Streptophyta</taxon>
        <taxon>Embryophyta</taxon>
        <taxon>Tracheophyta</taxon>
        <taxon>Spermatophyta</taxon>
        <taxon>Magnoliopsida</taxon>
        <taxon>eudicotyledons</taxon>
        <taxon>Gunneridae</taxon>
        <taxon>Pentapetalae</taxon>
        <taxon>Caryophyllales</taxon>
        <taxon>Chenopodiaceae</taxon>
        <taxon>Betoideae</taxon>
        <taxon>Beta</taxon>
    </lineage>
</organism>
<evidence type="ECO:0000256" key="1">
    <source>
        <dbReference type="ARBA" id="ARBA00009619"/>
    </source>
</evidence>
<dbReference type="EMBL" id="KQ110587">
    <property type="protein sequence ID" value="KMS65328.1"/>
    <property type="molecule type" value="Genomic_DNA"/>
</dbReference>
<dbReference type="PANTHER" id="PTHR13238">
    <property type="entry name" value="PROTEIN C21ORF59"/>
    <property type="match status" value="1"/>
</dbReference>
<keyword evidence="4" id="KW-1185">Reference proteome</keyword>
<feature type="region of interest" description="Disordered" evidence="2">
    <location>
        <begin position="59"/>
        <end position="81"/>
    </location>
</feature>
<dbReference type="AlphaFoldDB" id="A0A0J7YQA4"/>
<evidence type="ECO:0000313" key="3">
    <source>
        <dbReference type="EMBL" id="KMS65328.1"/>
    </source>
</evidence>
<dbReference type="Gramene" id="KMS65328">
    <property type="protein sequence ID" value="KMS65328"/>
    <property type="gene ID" value="BVRB_037100"/>
</dbReference>
<dbReference type="OMA" id="HECSHED"/>
<name>A0A0J7YQA4_BETVV</name>
<protein>
    <submittedName>
        <fullName evidence="3">Uncharacterized protein</fullName>
    </submittedName>
</protein>
<dbReference type="Proteomes" id="UP000035740">
    <property type="component" value="Unassembled WGS sequence"/>
</dbReference>
<reference evidence="3 4" key="1">
    <citation type="journal article" date="2014" name="Nature">
        <title>The genome of the recently domesticated crop plant sugar beet (Beta vulgaris).</title>
        <authorList>
            <person name="Dohm J.C."/>
            <person name="Minoche A.E."/>
            <person name="Holtgrawe D."/>
            <person name="Capella-Gutierrez S."/>
            <person name="Zakrzewski F."/>
            <person name="Tafer H."/>
            <person name="Rupp O."/>
            <person name="Sorensen T.R."/>
            <person name="Stracke R."/>
            <person name="Reinhardt R."/>
            <person name="Goesmann A."/>
            <person name="Kraft T."/>
            <person name="Schulz B."/>
            <person name="Stadler P.F."/>
            <person name="Schmidt T."/>
            <person name="Gabaldon T."/>
            <person name="Lehrach H."/>
            <person name="Weisshaar B."/>
            <person name="Himmelbauer H."/>
        </authorList>
    </citation>
    <scope>NUCLEOTIDE SEQUENCE [LARGE SCALE GENOMIC DNA]</scope>
    <source>
        <tissue evidence="3">Taproot</tissue>
    </source>
</reference>
<sequence>MVLLHVKRGDNDEFLHECSHEDLVANVLETVVEFHNRRKLIQFVSDNLQALAKYGPMRPEAERGLEGTSDPAGIRVGTAPDPAAAETLERVANDAQATLHNRPGHY</sequence>
<dbReference type="OrthoDB" id="276065at2759"/>